<evidence type="ECO:0000313" key="2">
    <source>
        <dbReference type="EMBL" id="VEG74117.1"/>
    </source>
</evidence>
<protein>
    <recommendedName>
        <fullName evidence="1">DUF5655 domain-containing protein</fullName>
    </recommendedName>
</protein>
<reference evidence="2 3" key="1">
    <citation type="submission" date="2018-12" db="EMBL/GenBank/DDBJ databases">
        <authorList>
            <consortium name="Pathogen Informatics"/>
        </authorList>
    </citation>
    <scope>NUCLEOTIDE SEQUENCE [LARGE SCALE GENOMIC DNA]</scope>
    <source>
        <strain evidence="2 3">NCTC11923</strain>
    </source>
</reference>
<dbReference type="STRING" id="1278298.GCA_000428685_00260"/>
<evidence type="ECO:0000259" key="1">
    <source>
        <dbReference type="Pfam" id="PF18899"/>
    </source>
</evidence>
<dbReference type="Proteomes" id="UP000276899">
    <property type="component" value="Chromosome"/>
</dbReference>
<gene>
    <name evidence="2" type="ORF">NCTC11923_00737</name>
</gene>
<dbReference type="InterPro" id="IPR043714">
    <property type="entry name" value="DUF5655"/>
</dbReference>
<dbReference type="AlphaFoldDB" id="A0A448KB18"/>
<proteinExistence type="predicted"/>
<organism evidence="2 3">
    <name type="scientific">Actinomyces slackii</name>
    <dbReference type="NCBI Taxonomy" id="52774"/>
    <lineage>
        <taxon>Bacteria</taxon>
        <taxon>Bacillati</taxon>
        <taxon>Actinomycetota</taxon>
        <taxon>Actinomycetes</taxon>
        <taxon>Actinomycetales</taxon>
        <taxon>Actinomycetaceae</taxon>
        <taxon>Actinomyces</taxon>
    </lineage>
</organism>
<keyword evidence="3" id="KW-1185">Reference proteome</keyword>
<accession>A0A448KB18</accession>
<feature type="domain" description="DUF5655" evidence="1">
    <location>
        <begin position="80"/>
        <end position="176"/>
    </location>
</feature>
<name>A0A448KB18_9ACTO</name>
<dbReference type="EMBL" id="LR134363">
    <property type="protein sequence ID" value="VEG74117.1"/>
    <property type="molecule type" value="Genomic_DNA"/>
</dbReference>
<sequence>MMAAVSASLESRTGRRLEDWCGLVEAEARAGRLDPLNQKGVRAWLKEAHALPQNSQWTVADAVARRAGWEPPTLEEHTQAMYSGKKAVLRPLHDAVLAAALTLDGAQAQGRATYIPVVRRTQFAALGPGTRGRLRVGLRFRGPVPDDPRLEAARGFAQATHVIHLAGPDGVPADLAATADSLLPLLRAAWERA</sequence>
<evidence type="ECO:0000313" key="3">
    <source>
        <dbReference type="Proteomes" id="UP000276899"/>
    </source>
</evidence>
<dbReference type="KEGG" id="asla:NCTC11923_00737"/>
<dbReference type="Pfam" id="PF18899">
    <property type="entry name" value="DUF5655"/>
    <property type="match status" value="1"/>
</dbReference>